<dbReference type="SUPFAM" id="SSF141868">
    <property type="entry name" value="EAL domain-like"/>
    <property type="match status" value="1"/>
</dbReference>
<dbReference type="Pfam" id="PF00563">
    <property type="entry name" value="EAL"/>
    <property type="match status" value="1"/>
</dbReference>
<feature type="domain" description="EAL" evidence="2">
    <location>
        <begin position="139"/>
        <end position="375"/>
    </location>
</feature>
<dbReference type="PROSITE" id="PS50006">
    <property type="entry name" value="FHA_DOMAIN"/>
    <property type="match status" value="1"/>
</dbReference>
<dbReference type="InterPro" id="IPR008984">
    <property type="entry name" value="SMAD_FHA_dom_sf"/>
</dbReference>
<dbReference type="PANTHER" id="PTHR33121">
    <property type="entry name" value="CYCLIC DI-GMP PHOSPHODIESTERASE PDEF"/>
    <property type="match status" value="1"/>
</dbReference>
<feature type="domain" description="FHA" evidence="1">
    <location>
        <begin position="35"/>
        <end position="85"/>
    </location>
</feature>
<dbReference type="PANTHER" id="PTHR33121:SF76">
    <property type="entry name" value="SIGNALING PROTEIN"/>
    <property type="match status" value="1"/>
</dbReference>
<dbReference type="AlphaFoldDB" id="A0A2S7XT83"/>
<dbReference type="Proteomes" id="UP000239936">
    <property type="component" value="Unassembled WGS sequence"/>
</dbReference>
<dbReference type="InterPro" id="IPR000253">
    <property type="entry name" value="FHA_dom"/>
</dbReference>
<dbReference type="Gene3D" id="3.20.20.450">
    <property type="entry name" value="EAL domain"/>
    <property type="match status" value="1"/>
</dbReference>
<reference evidence="3 4" key="1">
    <citation type="submission" date="2018-01" db="EMBL/GenBank/DDBJ databases">
        <title>The complete genome sequence of Chromatium okenii LaCa, a purple sulfur bacterium with a turbulent life.</title>
        <authorList>
            <person name="Luedin S.M."/>
            <person name="Liechti N."/>
            <person name="Storelli N."/>
            <person name="Danza F."/>
            <person name="Wittwer M."/>
            <person name="Pothier J.F."/>
            <person name="Tonolla M.A."/>
        </authorList>
    </citation>
    <scope>NUCLEOTIDE SEQUENCE [LARGE SCALE GENOMIC DNA]</scope>
    <source>
        <strain evidence="3 4">LaCa</strain>
    </source>
</reference>
<evidence type="ECO:0000259" key="1">
    <source>
        <dbReference type="PROSITE" id="PS50006"/>
    </source>
</evidence>
<dbReference type="SUPFAM" id="SSF49879">
    <property type="entry name" value="SMAD/FHA domain"/>
    <property type="match status" value="1"/>
</dbReference>
<gene>
    <name evidence="3" type="ORF">CXB77_07495</name>
</gene>
<dbReference type="SMART" id="SM00052">
    <property type="entry name" value="EAL"/>
    <property type="match status" value="1"/>
</dbReference>
<sequence>MPYSQGITHMAKSWFLKGAPVDGNTVLIPMHSFPATVGRSTQCAVTIDSNGVSRFHAQFDMSAQGELLLTDLGSTNGTYRNRERITAPTSIIEGDILHFGSAEFRVNQTEIGNSQFQSKACSEQTCFFDIAQHSLPENFLLQESDFIEMLSSGLLKVAWQPIVDFHTLDVLAYEVLGRGAHLALPQSPMQLFQLAEKINKEVALSQAFRVCGAKAAARRGEPVRLFMNSHPQEMFLESFFTSVEQICLLAPQMELVMEIHETAVVEGNRLKIVVDRLRSNGVLMAYDDFGAGQARLQEIAEIPADIVKFDMALIRDIHRAPPKKQQMIEQLVKIVTDLGSQTLAEGVETEEEAVVCRQMGFQLCQGYLTGKPELV</sequence>
<protein>
    <submittedName>
        <fullName evidence="3">Diguanylate phosphodiesterase</fullName>
    </submittedName>
</protein>
<dbReference type="InterPro" id="IPR050706">
    <property type="entry name" value="Cyclic-di-GMP_PDE-like"/>
</dbReference>
<dbReference type="InterPro" id="IPR035919">
    <property type="entry name" value="EAL_sf"/>
</dbReference>
<organism evidence="3 4">
    <name type="scientific">Chromatium okenii</name>
    <dbReference type="NCBI Taxonomy" id="61644"/>
    <lineage>
        <taxon>Bacteria</taxon>
        <taxon>Pseudomonadati</taxon>
        <taxon>Pseudomonadota</taxon>
        <taxon>Gammaproteobacteria</taxon>
        <taxon>Chromatiales</taxon>
        <taxon>Chromatiaceae</taxon>
        <taxon>Chromatium</taxon>
    </lineage>
</organism>
<dbReference type="SMART" id="SM00240">
    <property type="entry name" value="FHA"/>
    <property type="match status" value="1"/>
</dbReference>
<dbReference type="PROSITE" id="PS50883">
    <property type="entry name" value="EAL"/>
    <property type="match status" value="1"/>
</dbReference>
<dbReference type="OrthoDB" id="1673646at2"/>
<dbReference type="Pfam" id="PF00498">
    <property type="entry name" value="FHA"/>
    <property type="match status" value="1"/>
</dbReference>
<dbReference type="InterPro" id="IPR001633">
    <property type="entry name" value="EAL_dom"/>
</dbReference>
<dbReference type="Gene3D" id="2.60.200.20">
    <property type="match status" value="1"/>
</dbReference>
<dbReference type="GO" id="GO:0071111">
    <property type="term" value="F:cyclic-guanylate-specific phosphodiesterase activity"/>
    <property type="evidence" value="ECO:0007669"/>
    <property type="project" value="InterPro"/>
</dbReference>
<evidence type="ECO:0000259" key="2">
    <source>
        <dbReference type="PROSITE" id="PS50883"/>
    </source>
</evidence>
<accession>A0A2S7XT83</accession>
<keyword evidence="4" id="KW-1185">Reference proteome</keyword>
<evidence type="ECO:0000313" key="4">
    <source>
        <dbReference type="Proteomes" id="UP000239936"/>
    </source>
</evidence>
<dbReference type="CDD" id="cd00060">
    <property type="entry name" value="FHA"/>
    <property type="match status" value="1"/>
</dbReference>
<proteinExistence type="predicted"/>
<evidence type="ECO:0000313" key="3">
    <source>
        <dbReference type="EMBL" id="PQJ96631.1"/>
    </source>
</evidence>
<dbReference type="EMBL" id="PPGH01000034">
    <property type="protein sequence ID" value="PQJ96631.1"/>
    <property type="molecule type" value="Genomic_DNA"/>
</dbReference>
<comment type="caution">
    <text evidence="3">The sequence shown here is derived from an EMBL/GenBank/DDBJ whole genome shotgun (WGS) entry which is preliminary data.</text>
</comment>
<name>A0A2S7XT83_9GAMM</name>
<dbReference type="CDD" id="cd01948">
    <property type="entry name" value="EAL"/>
    <property type="match status" value="1"/>
</dbReference>